<comment type="caution">
    <text evidence="1">The sequence shown here is derived from an EMBL/GenBank/DDBJ whole genome shotgun (WGS) entry which is preliminary data.</text>
</comment>
<dbReference type="Proteomes" id="UP000276133">
    <property type="component" value="Unassembled WGS sequence"/>
</dbReference>
<dbReference type="AlphaFoldDB" id="A0A3M7R5F8"/>
<accession>A0A3M7R5F8</accession>
<reference evidence="1 2" key="1">
    <citation type="journal article" date="2018" name="Sci. Rep.">
        <title>Genomic signatures of local adaptation to the degree of environmental predictability in rotifers.</title>
        <authorList>
            <person name="Franch-Gras L."/>
            <person name="Hahn C."/>
            <person name="Garcia-Roger E.M."/>
            <person name="Carmona M.J."/>
            <person name="Serra M."/>
            <person name="Gomez A."/>
        </authorList>
    </citation>
    <scope>NUCLEOTIDE SEQUENCE [LARGE SCALE GENOMIC DNA]</scope>
    <source>
        <strain evidence="1">HYR1</strain>
    </source>
</reference>
<sequence>MPRFRNYTSVNTRFFLEKKNRIYENIKSKCLANFAYSLKSLIFDIELNLSKKDSSNLCSQELS</sequence>
<dbReference type="EMBL" id="REGN01004204">
    <property type="protein sequence ID" value="RNA18614.1"/>
    <property type="molecule type" value="Genomic_DNA"/>
</dbReference>
<proteinExistence type="predicted"/>
<name>A0A3M7R5F8_BRAPC</name>
<evidence type="ECO:0000313" key="2">
    <source>
        <dbReference type="Proteomes" id="UP000276133"/>
    </source>
</evidence>
<gene>
    <name evidence="1" type="ORF">BpHYR1_013304</name>
</gene>
<evidence type="ECO:0000313" key="1">
    <source>
        <dbReference type="EMBL" id="RNA18614.1"/>
    </source>
</evidence>
<organism evidence="1 2">
    <name type="scientific">Brachionus plicatilis</name>
    <name type="common">Marine rotifer</name>
    <name type="synonym">Brachionus muelleri</name>
    <dbReference type="NCBI Taxonomy" id="10195"/>
    <lineage>
        <taxon>Eukaryota</taxon>
        <taxon>Metazoa</taxon>
        <taxon>Spiralia</taxon>
        <taxon>Gnathifera</taxon>
        <taxon>Rotifera</taxon>
        <taxon>Eurotatoria</taxon>
        <taxon>Monogononta</taxon>
        <taxon>Pseudotrocha</taxon>
        <taxon>Ploima</taxon>
        <taxon>Brachionidae</taxon>
        <taxon>Brachionus</taxon>
    </lineage>
</organism>
<protein>
    <submittedName>
        <fullName evidence="1">Uncharacterized protein</fullName>
    </submittedName>
</protein>
<keyword evidence="2" id="KW-1185">Reference proteome</keyword>